<dbReference type="OrthoDB" id="9974792at2759"/>
<dbReference type="Gene3D" id="3.80.10.10">
    <property type="entry name" value="Ribonuclease Inhibitor"/>
    <property type="match status" value="1"/>
</dbReference>
<protein>
    <submittedName>
        <fullName evidence="1">FBXO39</fullName>
    </submittedName>
</protein>
<reference evidence="1" key="1">
    <citation type="submission" date="2021-01" db="EMBL/GenBank/DDBJ databases">
        <authorList>
            <person name="Li R."/>
            <person name="Bekaert M."/>
        </authorList>
    </citation>
    <scope>NUCLEOTIDE SEQUENCE</scope>
    <source>
        <strain evidence="1">Farmed</strain>
    </source>
</reference>
<comment type="caution">
    <text evidence="1">The sequence shown here is derived from an EMBL/GenBank/DDBJ whole genome shotgun (WGS) entry which is preliminary data.</text>
</comment>
<dbReference type="AlphaFoldDB" id="A0A812CKU1"/>
<dbReference type="SUPFAM" id="SSF52047">
    <property type="entry name" value="RNI-like"/>
    <property type="match status" value="1"/>
</dbReference>
<gene>
    <name evidence="1" type="ORF">SPHA_39011</name>
</gene>
<dbReference type="PANTHER" id="PTHR20872">
    <property type="match status" value="1"/>
</dbReference>
<organism evidence="1 2">
    <name type="scientific">Acanthosepion pharaonis</name>
    <name type="common">Pharaoh cuttlefish</name>
    <name type="synonym">Sepia pharaonis</name>
    <dbReference type="NCBI Taxonomy" id="158019"/>
    <lineage>
        <taxon>Eukaryota</taxon>
        <taxon>Metazoa</taxon>
        <taxon>Spiralia</taxon>
        <taxon>Lophotrochozoa</taxon>
        <taxon>Mollusca</taxon>
        <taxon>Cephalopoda</taxon>
        <taxon>Coleoidea</taxon>
        <taxon>Decapodiformes</taxon>
        <taxon>Sepiida</taxon>
        <taxon>Sepiina</taxon>
        <taxon>Sepiidae</taxon>
        <taxon>Acanthosepion</taxon>
    </lineage>
</organism>
<name>A0A812CKU1_ACAPH</name>
<accession>A0A812CKU1</accession>
<evidence type="ECO:0000313" key="1">
    <source>
        <dbReference type="EMBL" id="CAE1274680.1"/>
    </source>
</evidence>
<dbReference type="InterPro" id="IPR032675">
    <property type="entry name" value="LRR_dom_sf"/>
</dbReference>
<evidence type="ECO:0000313" key="2">
    <source>
        <dbReference type="Proteomes" id="UP000597762"/>
    </source>
</evidence>
<dbReference type="EMBL" id="CAHIKZ030001799">
    <property type="protein sequence ID" value="CAE1274680.1"/>
    <property type="molecule type" value="Genomic_DNA"/>
</dbReference>
<sequence length="409" mass="48140">MFYSPRVWERFTLLERSFTRKKFNLYMGYQHESDPRKIQMCLSRVGSFFKTIIIPPMKDYYNLYEFLRILGYFLSFFDRNPMPHLHTFRFSFHCEFWDKNGLTIHGTGGDIWDKTKKVISHMRNLKELQLSDLLLEMKDAPNLLDAAYASSDDTLQILSLRNCTNEPFPLVQIAQFSALQKLIISPISLDDETVLLFGGTQLTEIQIVQDHLTCACLPVSADAWRFLKEMIPYVRIILKATGRFKGELLLQPSAPVYSIIYENPHSQLKPSVAMQLSDFYNEQLEMFAQTKLPRIHGSRSFSERADTNIIFLVKSCPRLHTLIIRQRLSTATVLILLREAKNLKKLYIRQNAILKKFDWPRSSEWSTDYYRWLKRTSYSWQSFIDYVSSILGYKWRPLVDKEFRLLSLT</sequence>
<proteinExistence type="predicted"/>
<keyword evidence="2" id="KW-1185">Reference proteome</keyword>
<dbReference type="PANTHER" id="PTHR20872:SF1">
    <property type="entry name" value="F-BOX DOMAIN-CONTAINING PROTEIN"/>
    <property type="match status" value="1"/>
</dbReference>
<dbReference type="Proteomes" id="UP000597762">
    <property type="component" value="Unassembled WGS sequence"/>
</dbReference>